<comment type="similarity">
    <text evidence="2 8">Belongs to the TGF-beta family.</text>
</comment>
<comment type="subcellular location">
    <subcellularLocation>
        <location evidence="1">Secreted</location>
    </subcellularLocation>
</comment>
<evidence type="ECO:0000256" key="2">
    <source>
        <dbReference type="ARBA" id="ARBA00006656"/>
    </source>
</evidence>
<dbReference type="SUPFAM" id="SSF57501">
    <property type="entry name" value="Cystine-knot cytokines"/>
    <property type="match status" value="1"/>
</dbReference>
<dbReference type="AlphaFoldDB" id="A0A267DUK7"/>
<name>A0A267DUK7_9PLAT</name>
<evidence type="ECO:0000256" key="8">
    <source>
        <dbReference type="RuleBase" id="RU000354"/>
    </source>
</evidence>
<dbReference type="InterPro" id="IPR015615">
    <property type="entry name" value="TGF-beta-rel"/>
</dbReference>
<evidence type="ECO:0000256" key="4">
    <source>
        <dbReference type="ARBA" id="ARBA00022729"/>
    </source>
</evidence>
<keyword evidence="6" id="KW-1015">Disulfide bond</keyword>
<dbReference type="GO" id="GO:0008083">
    <property type="term" value="F:growth factor activity"/>
    <property type="evidence" value="ECO:0007669"/>
    <property type="project" value="UniProtKB-KW"/>
</dbReference>
<feature type="compositionally biased region" description="Basic residues" evidence="9">
    <location>
        <begin position="243"/>
        <end position="261"/>
    </location>
</feature>
<accession>A0A267DUK7</accession>
<dbReference type="InterPro" id="IPR017948">
    <property type="entry name" value="TGFb_CS"/>
</dbReference>
<dbReference type="OrthoDB" id="5987191at2759"/>
<gene>
    <name evidence="12" type="ORF">BOX15_Mlig030963g2</name>
</gene>
<feature type="domain" description="TGF-beta family profile" evidence="11">
    <location>
        <begin position="270"/>
        <end position="395"/>
    </location>
</feature>
<keyword evidence="4 10" id="KW-0732">Signal</keyword>
<keyword evidence="7" id="KW-0325">Glycoprotein</keyword>
<dbReference type="EMBL" id="NIVC01003154">
    <property type="protein sequence ID" value="PAA52980.1"/>
    <property type="molecule type" value="Genomic_DNA"/>
</dbReference>
<keyword evidence="3" id="KW-0964">Secreted</keyword>
<comment type="caution">
    <text evidence="12">The sequence shown here is derived from an EMBL/GenBank/DDBJ whole genome shotgun (WGS) entry which is preliminary data.</text>
</comment>
<evidence type="ECO:0000259" key="11">
    <source>
        <dbReference type="PROSITE" id="PS51362"/>
    </source>
</evidence>
<dbReference type="Gene3D" id="2.10.90.10">
    <property type="entry name" value="Cystine-knot cytokines"/>
    <property type="match status" value="1"/>
</dbReference>
<protein>
    <recommendedName>
        <fullName evidence="11">TGF-beta family profile domain-containing protein</fullName>
    </recommendedName>
</protein>
<evidence type="ECO:0000256" key="9">
    <source>
        <dbReference type="SAM" id="MobiDB-lite"/>
    </source>
</evidence>
<dbReference type="InterPro" id="IPR001839">
    <property type="entry name" value="TGF-b_C"/>
</dbReference>
<dbReference type="STRING" id="282301.A0A267DUK7"/>
<feature type="signal peptide" evidence="10">
    <location>
        <begin position="1"/>
        <end position="40"/>
    </location>
</feature>
<dbReference type="Proteomes" id="UP000215902">
    <property type="component" value="Unassembled WGS sequence"/>
</dbReference>
<evidence type="ECO:0000256" key="5">
    <source>
        <dbReference type="ARBA" id="ARBA00023030"/>
    </source>
</evidence>
<evidence type="ECO:0000256" key="3">
    <source>
        <dbReference type="ARBA" id="ARBA00022525"/>
    </source>
</evidence>
<organism evidence="12 13">
    <name type="scientific">Macrostomum lignano</name>
    <dbReference type="NCBI Taxonomy" id="282301"/>
    <lineage>
        <taxon>Eukaryota</taxon>
        <taxon>Metazoa</taxon>
        <taxon>Spiralia</taxon>
        <taxon>Lophotrochozoa</taxon>
        <taxon>Platyhelminthes</taxon>
        <taxon>Rhabditophora</taxon>
        <taxon>Macrostomorpha</taxon>
        <taxon>Macrostomida</taxon>
        <taxon>Macrostomidae</taxon>
        <taxon>Macrostomum</taxon>
    </lineage>
</organism>
<dbReference type="GO" id="GO:0005615">
    <property type="term" value="C:extracellular space"/>
    <property type="evidence" value="ECO:0007669"/>
    <property type="project" value="TreeGrafter"/>
</dbReference>
<dbReference type="InterPro" id="IPR029034">
    <property type="entry name" value="Cystine-knot_cytokine"/>
</dbReference>
<feature type="chain" id="PRO_5012695576" description="TGF-beta family profile domain-containing protein" evidence="10">
    <location>
        <begin position="41"/>
        <end position="395"/>
    </location>
</feature>
<reference evidence="12 13" key="1">
    <citation type="submission" date="2017-06" db="EMBL/GenBank/DDBJ databases">
        <title>A platform for efficient transgenesis in Macrostomum lignano, a flatworm model organism for stem cell research.</title>
        <authorList>
            <person name="Berezikov E."/>
        </authorList>
    </citation>
    <scope>NUCLEOTIDE SEQUENCE [LARGE SCALE GENOMIC DNA]</scope>
    <source>
        <strain evidence="12">DV1</strain>
        <tissue evidence="12">Whole organism</tissue>
    </source>
</reference>
<dbReference type="FunFam" id="2.10.90.10:FF:000001">
    <property type="entry name" value="Bone morphogenetic protein 4"/>
    <property type="match status" value="1"/>
</dbReference>
<feature type="region of interest" description="Disordered" evidence="9">
    <location>
        <begin position="213"/>
        <end position="283"/>
    </location>
</feature>
<dbReference type="SMART" id="SM00204">
    <property type="entry name" value="TGFB"/>
    <property type="match status" value="1"/>
</dbReference>
<evidence type="ECO:0000256" key="1">
    <source>
        <dbReference type="ARBA" id="ARBA00004613"/>
    </source>
</evidence>
<evidence type="ECO:0000313" key="13">
    <source>
        <dbReference type="Proteomes" id="UP000215902"/>
    </source>
</evidence>
<dbReference type="CDD" id="cd13756">
    <property type="entry name" value="TGF_beta_BMPs_GDFs"/>
    <property type="match status" value="1"/>
</dbReference>
<keyword evidence="5 8" id="KW-0339">Growth factor</keyword>
<keyword evidence="13" id="KW-1185">Reference proteome</keyword>
<sequence>MLLFTLGNSLMQRTRVSLPQLPQPLLLLQLLSLLLLATSAELPNSSATELLAVAAARPTLSPASPPSTWRSTSDHMRQMYRLMRDQPDIWLGPEDGVPEIPGAVSSVVSHGLIGTPRPDLANFNASSLLDATEQPAAVHLRLHRRGLELHRRGRSLLAHRVSAHLCDRPAGVGLLPAGASELAIQLDRHEFESCRRADRGRIAVRLAVRPASPAAEGTWTPATSVHSRRRRDVAEPPQLVTYHRSRQRREVRHSAQRRRRRDGGGGGGRRRRRYSSGTSGQQLPHVASDLAAVCQRRPLYVDFAEIGWDSWIIAPQGFDAGACSGQCPFPLSDVFNATNHAILQMTLHSSRPGQASPPTCVPARLRPKTILYQGSHNEVVLKSFDDMEVDYCGCR</sequence>
<dbReference type="PROSITE" id="PS00250">
    <property type="entry name" value="TGF_BETA_1"/>
    <property type="match status" value="1"/>
</dbReference>
<dbReference type="PANTHER" id="PTHR11848:SF263">
    <property type="entry name" value="PROTEIN DECAPENTAPLEGIC"/>
    <property type="match status" value="1"/>
</dbReference>
<dbReference type="PANTHER" id="PTHR11848">
    <property type="entry name" value="TGF-BETA FAMILY"/>
    <property type="match status" value="1"/>
</dbReference>
<dbReference type="PROSITE" id="PS51362">
    <property type="entry name" value="TGF_BETA_2"/>
    <property type="match status" value="1"/>
</dbReference>
<dbReference type="GO" id="GO:0005125">
    <property type="term" value="F:cytokine activity"/>
    <property type="evidence" value="ECO:0007669"/>
    <property type="project" value="TreeGrafter"/>
</dbReference>
<proteinExistence type="inferred from homology"/>
<evidence type="ECO:0000256" key="7">
    <source>
        <dbReference type="ARBA" id="ARBA00023180"/>
    </source>
</evidence>
<evidence type="ECO:0000256" key="10">
    <source>
        <dbReference type="SAM" id="SignalP"/>
    </source>
</evidence>
<evidence type="ECO:0000313" key="12">
    <source>
        <dbReference type="EMBL" id="PAA52980.1"/>
    </source>
</evidence>
<dbReference type="Pfam" id="PF00019">
    <property type="entry name" value="TGF_beta"/>
    <property type="match status" value="1"/>
</dbReference>
<evidence type="ECO:0000256" key="6">
    <source>
        <dbReference type="ARBA" id="ARBA00023157"/>
    </source>
</evidence>